<evidence type="ECO:0000313" key="2">
    <source>
        <dbReference type="Proteomes" id="UP001243989"/>
    </source>
</evidence>
<accession>A0AAJ0EBT0</accession>
<gene>
    <name evidence="1" type="ORF">BDP81DRAFT_495638</name>
</gene>
<dbReference type="GeneID" id="85480272"/>
<dbReference type="RefSeq" id="XP_060441916.1">
    <property type="nucleotide sequence ID" value="XM_060595410.1"/>
</dbReference>
<dbReference type="Proteomes" id="UP001243989">
    <property type="component" value="Unassembled WGS sequence"/>
</dbReference>
<organism evidence="1 2">
    <name type="scientific">Colletotrichum phormii</name>
    <dbReference type="NCBI Taxonomy" id="359342"/>
    <lineage>
        <taxon>Eukaryota</taxon>
        <taxon>Fungi</taxon>
        <taxon>Dikarya</taxon>
        <taxon>Ascomycota</taxon>
        <taxon>Pezizomycotina</taxon>
        <taxon>Sordariomycetes</taxon>
        <taxon>Hypocreomycetidae</taxon>
        <taxon>Glomerellales</taxon>
        <taxon>Glomerellaceae</taxon>
        <taxon>Colletotrichum</taxon>
        <taxon>Colletotrichum acutatum species complex</taxon>
    </lineage>
</organism>
<dbReference type="AlphaFoldDB" id="A0AAJ0EBT0"/>
<evidence type="ECO:0000313" key="1">
    <source>
        <dbReference type="EMBL" id="KAK1633309.1"/>
    </source>
</evidence>
<reference evidence="1" key="1">
    <citation type="submission" date="2021-06" db="EMBL/GenBank/DDBJ databases">
        <title>Comparative genomics, transcriptomics and evolutionary studies reveal genomic signatures of adaptation to plant cell wall in hemibiotrophic fungi.</title>
        <authorList>
            <consortium name="DOE Joint Genome Institute"/>
            <person name="Baroncelli R."/>
            <person name="Diaz J.F."/>
            <person name="Benocci T."/>
            <person name="Peng M."/>
            <person name="Battaglia E."/>
            <person name="Haridas S."/>
            <person name="Andreopoulos W."/>
            <person name="Labutti K."/>
            <person name="Pangilinan J."/>
            <person name="Floch G.L."/>
            <person name="Makela M.R."/>
            <person name="Henrissat B."/>
            <person name="Grigoriev I.V."/>
            <person name="Crouch J.A."/>
            <person name="De Vries R.P."/>
            <person name="Sukno S.A."/>
            <person name="Thon M.R."/>
        </authorList>
    </citation>
    <scope>NUCLEOTIDE SEQUENCE</scope>
    <source>
        <strain evidence="1">CBS 102054</strain>
    </source>
</reference>
<protein>
    <submittedName>
        <fullName evidence="1">Uncharacterized protein</fullName>
    </submittedName>
</protein>
<name>A0AAJ0EBT0_9PEZI</name>
<keyword evidence="2" id="KW-1185">Reference proteome</keyword>
<comment type="caution">
    <text evidence="1">The sequence shown here is derived from an EMBL/GenBank/DDBJ whole genome shotgun (WGS) entry which is preliminary data.</text>
</comment>
<proteinExistence type="predicted"/>
<dbReference type="EMBL" id="JAHMHQ010000018">
    <property type="protein sequence ID" value="KAK1633309.1"/>
    <property type="molecule type" value="Genomic_DNA"/>
</dbReference>
<sequence>MCHMQLGYCAANMRRHTQTSTGTLVLTKDTTGEGIERAAYIGPTFLRTPFLSFSIFPACRVDAPLNKLKCQTGLSVTTVRFVRDAMSSIVDVVCDPDVLPNTRDGKIDNPMPLLGAPSTIFTTTHSSRASAPVRTTRRLNTPEDLSRKAGPCSIWSLVFSRG</sequence>